<sequence length="53" mass="6062">MTVERSPYRILLLHEYVLGLDVQAAVEKISRANAQGYGSRIFNERDTCVLYSD</sequence>
<dbReference type="AlphaFoldDB" id="A0AAD5MIM2"/>
<keyword evidence="2" id="KW-1185">Reference proteome</keyword>
<name>A0AAD5MIM2_PARTN</name>
<protein>
    <submittedName>
        <fullName evidence="1">Uncharacterized protein</fullName>
    </submittedName>
</protein>
<dbReference type="Proteomes" id="UP001196413">
    <property type="component" value="Unassembled WGS sequence"/>
</dbReference>
<evidence type="ECO:0000313" key="2">
    <source>
        <dbReference type="Proteomes" id="UP001196413"/>
    </source>
</evidence>
<comment type="caution">
    <text evidence="1">The sequence shown here is derived from an EMBL/GenBank/DDBJ whole genome shotgun (WGS) entry which is preliminary data.</text>
</comment>
<proteinExistence type="predicted"/>
<gene>
    <name evidence="1" type="ORF">KIN20_017988</name>
</gene>
<accession>A0AAD5MIM2</accession>
<evidence type="ECO:0000313" key="1">
    <source>
        <dbReference type="EMBL" id="KAJ1359295.1"/>
    </source>
</evidence>
<organism evidence="1 2">
    <name type="scientific">Parelaphostrongylus tenuis</name>
    <name type="common">Meningeal worm</name>
    <dbReference type="NCBI Taxonomy" id="148309"/>
    <lineage>
        <taxon>Eukaryota</taxon>
        <taxon>Metazoa</taxon>
        <taxon>Ecdysozoa</taxon>
        <taxon>Nematoda</taxon>
        <taxon>Chromadorea</taxon>
        <taxon>Rhabditida</taxon>
        <taxon>Rhabditina</taxon>
        <taxon>Rhabditomorpha</taxon>
        <taxon>Strongyloidea</taxon>
        <taxon>Metastrongylidae</taxon>
        <taxon>Parelaphostrongylus</taxon>
    </lineage>
</organism>
<dbReference type="EMBL" id="JAHQIW010003596">
    <property type="protein sequence ID" value="KAJ1359295.1"/>
    <property type="molecule type" value="Genomic_DNA"/>
</dbReference>
<reference evidence="1" key="1">
    <citation type="submission" date="2021-06" db="EMBL/GenBank/DDBJ databases">
        <title>Parelaphostrongylus tenuis whole genome reference sequence.</title>
        <authorList>
            <person name="Garwood T.J."/>
            <person name="Larsen P.A."/>
            <person name="Fountain-Jones N.M."/>
            <person name="Garbe J.R."/>
            <person name="Macchietto M.G."/>
            <person name="Kania S.A."/>
            <person name="Gerhold R.W."/>
            <person name="Richards J.E."/>
            <person name="Wolf T.M."/>
        </authorList>
    </citation>
    <scope>NUCLEOTIDE SEQUENCE</scope>
    <source>
        <strain evidence="1">MNPRO001-30</strain>
        <tissue evidence="1">Meninges</tissue>
    </source>
</reference>